<dbReference type="AlphaFoldDB" id="A0A699XGH4"/>
<evidence type="ECO:0000313" key="1">
    <source>
        <dbReference type="EMBL" id="GFD58757.1"/>
    </source>
</evidence>
<accession>A0A699XGH4</accession>
<sequence>RVAHQHDHPDVRHALVTDALENLVGRHAVLDQRAVSVSTQGVQPGQDAGNLMLDFFVADDAPGNRAKALFKPVGDDQNAVAART</sequence>
<feature type="non-terminal residue" evidence="1">
    <location>
        <position position="84"/>
    </location>
</feature>
<reference evidence="1" key="1">
    <citation type="journal article" date="2019" name="Sci. Rep.">
        <title>Draft genome of Tanacetum cinerariifolium, the natural source of mosquito coil.</title>
        <authorList>
            <person name="Yamashiro T."/>
            <person name="Shiraishi A."/>
            <person name="Satake H."/>
            <person name="Nakayama K."/>
        </authorList>
    </citation>
    <scope>NUCLEOTIDE SEQUENCE</scope>
</reference>
<protein>
    <submittedName>
        <fullName evidence="1">Uncharacterized protein</fullName>
    </submittedName>
</protein>
<dbReference type="EMBL" id="BKCJ011857074">
    <property type="protein sequence ID" value="GFD58757.1"/>
    <property type="molecule type" value="Genomic_DNA"/>
</dbReference>
<gene>
    <name evidence="1" type="ORF">Tci_930726</name>
</gene>
<organism evidence="1">
    <name type="scientific">Tanacetum cinerariifolium</name>
    <name type="common">Dalmatian daisy</name>
    <name type="synonym">Chrysanthemum cinerariifolium</name>
    <dbReference type="NCBI Taxonomy" id="118510"/>
    <lineage>
        <taxon>Eukaryota</taxon>
        <taxon>Viridiplantae</taxon>
        <taxon>Streptophyta</taxon>
        <taxon>Embryophyta</taxon>
        <taxon>Tracheophyta</taxon>
        <taxon>Spermatophyta</taxon>
        <taxon>Magnoliopsida</taxon>
        <taxon>eudicotyledons</taxon>
        <taxon>Gunneridae</taxon>
        <taxon>Pentapetalae</taxon>
        <taxon>asterids</taxon>
        <taxon>campanulids</taxon>
        <taxon>Asterales</taxon>
        <taxon>Asteraceae</taxon>
        <taxon>Asteroideae</taxon>
        <taxon>Anthemideae</taxon>
        <taxon>Anthemidinae</taxon>
        <taxon>Tanacetum</taxon>
    </lineage>
</organism>
<name>A0A699XGH4_TANCI</name>
<proteinExistence type="predicted"/>
<feature type="non-terminal residue" evidence="1">
    <location>
        <position position="1"/>
    </location>
</feature>
<comment type="caution">
    <text evidence="1">The sequence shown here is derived from an EMBL/GenBank/DDBJ whole genome shotgun (WGS) entry which is preliminary data.</text>
</comment>